<organism evidence="1 2">
    <name type="scientific">Rhodocytophaga rosea</name>
    <dbReference type="NCBI Taxonomy" id="2704465"/>
    <lineage>
        <taxon>Bacteria</taxon>
        <taxon>Pseudomonadati</taxon>
        <taxon>Bacteroidota</taxon>
        <taxon>Cytophagia</taxon>
        <taxon>Cytophagales</taxon>
        <taxon>Rhodocytophagaceae</taxon>
        <taxon>Rhodocytophaga</taxon>
    </lineage>
</organism>
<dbReference type="AlphaFoldDB" id="A0A6C0GV54"/>
<dbReference type="RefSeq" id="WP_162447671.1">
    <property type="nucleotide sequence ID" value="NZ_CP048222.1"/>
</dbReference>
<evidence type="ECO:0000313" key="2">
    <source>
        <dbReference type="Proteomes" id="UP000480178"/>
    </source>
</evidence>
<protein>
    <submittedName>
        <fullName evidence="1">Uncharacterized protein</fullName>
    </submittedName>
</protein>
<dbReference type="Proteomes" id="UP000480178">
    <property type="component" value="Chromosome"/>
</dbReference>
<proteinExistence type="predicted"/>
<keyword evidence="2" id="KW-1185">Reference proteome</keyword>
<name>A0A6C0GV54_9BACT</name>
<accession>A0A6C0GV54</accession>
<reference evidence="1 2" key="1">
    <citation type="submission" date="2020-01" db="EMBL/GenBank/DDBJ databases">
        <authorList>
            <person name="Kim M.K."/>
        </authorList>
    </citation>
    <scope>NUCLEOTIDE SEQUENCE [LARGE SCALE GENOMIC DNA]</scope>
    <source>
        <strain evidence="1 2">172606-1</strain>
    </source>
</reference>
<sequence length="83" mass="9461">MDEILEIPVDYKGEHLCFKAKILSYSYSYKIVVDVSGRQMMYEADEEGKYRAVAELEALQKGEKIDIGLLEAIALVLDDQVMK</sequence>
<dbReference type="KEGG" id="rhoz:GXP67_36330"/>
<dbReference type="EMBL" id="CP048222">
    <property type="protein sequence ID" value="QHT71747.1"/>
    <property type="molecule type" value="Genomic_DNA"/>
</dbReference>
<gene>
    <name evidence="1" type="ORF">GXP67_36330</name>
</gene>
<evidence type="ECO:0000313" key="1">
    <source>
        <dbReference type="EMBL" id="QHT71747.1"/>
    </source>
</evidence>